<keyword evidence="1" id="KW-0812">Transmembrane</keyword>
<proteinExistence type="predicted"/>
<evidence type="ECO:0000313" key="2">
    <source>
        <dbReference type="EMBL" id="MFD1418030.1"/>
    </source>
</evidence>
<keyword evidence="3" id="KW-1185">Reference proteome</keyword>
<organism evidence="2 3">
    <name type="scientific">Companilactobacillus keshanensis</name>
    <dbReference type="NCBI Taxonomy" id="2486003"/>
    <lineage>
        <taxon>Bacteria</taxon>
        <taxon>Bacillati</taxon>
        <taxon>Bacillota</taxon>
        <taxon>Bacilli</taxon>
        <taxon>Lactobacillales</taxon>
        <taxon>Lactobacillaceae</taxon>
        <taxon>Companilactobacillus</taxon>
    </lineage>
</organism>
<comment type="caution">
    <text evidence="2">The sequence shown here is derived from an EMBL/GenBank/DDBJ whole genome shotgun (WGS) entry which is preliminary data.</text>
</comment>
<feature type="transmembrane region" description="Helical" evidence="1">
    <location>
        <begin position="9"/>
        <end position="27"/>
    </location>
</feature>
<dbReference type="Proteomes" id="UP001597251">
    <property type="component" value="Unassembled WGS sequence"/>
</dbReference>
<evidence type="ECO:0000313" key="3">
    <source>
        <dbReference type="Proteomes" id="UP001597251"/>
    </source>
</evidence>
<evidence type="ECO:0000256" key="1">
    <source>
        <dbReference type="SAM" id="Phobius"/>
    </source>
</evidence>
<dbReference type="EMBL" id="JBHTOI010000032">
    <property type="protein sequence ID" value="MFD1418030.1"/>
    <property type="molecule type" value="Genomic_DNA"/>
</dbReference>
<evidence type="ECO:0008006" key="4">
    <source>
        <dbReference type="Google" id="ProtNLM"/>
    </source>
</evidence>
<dbReference type="RefSeq" id="WP_125678202.1">
    <property type="nucleotide sequence ID" value="NZ_JBHTOI010000032.1"/>
</dbReference>
<keyword evidence="1" id="KW-1133">Transmembrane helix</keyword>
<gene>
    <name evidence="2" type="ORF">ACFQ42_04685</name>
</gene>
<protein>
    <recommendedName>
        <fullName evidence="4">WxL domain-containing protein</fullName>
    </recommendedName>
</protein>
<accession>A0ABW4BTH6</accession>
<dbReference type="SUPFAM" id="SSF49899">
    <property type="entry name" value="Concanavalin A-like lectins/glucanases"/>
    <property type="match status" value="1"/>
</dbReference>
<sequence length="741" mass="80846">MRSKINRRYIGILIVFFCIYSIGFIHVKEVKADSDLDSAINGAPQGLNLDDIFSPGTFSGNVSKVVDINNVNVTDTEAVQINNGKNQIGSIWSTDNNYFDLNKNQTMSMWMYFGNSSSSGEGMAFVLQNDSRGLAAISTDLWTGIWGNTKKPTGGESLGVWGVDTHSDMSDTSKFATTAIQNSWALEFDTAINATDSYSGAGTAGSFDVPVSNANQHIAANYPGEASSYYTQTKSIGWPITFSSYYNYLNHNGLIDNVGLTNGSWHHLTISWIPGESKIGTMTYTFDDVDSDGSTNDDAPSKNFEIDTSKLNSSDGKVRWGFTGTTSSRYENNLVIFETIPDLVNAEIDPSIFDLVQNQEIKEGDTVISGDIINVSYDLKYLDGRRDWKNIVANIHLPGMAPDPDAEDPSTAERSNITYTSATITYNNDTSSTEKISLNGMTDNQIKYALTKNLSTTDPVAKIEFTGAAEVNRDTDIPEVTSTFNSTNYITHVETPKFNIQSDKGIVIGLTTGTNQIINVNTDAKVSGIILYAGGSTTIDNSHFTVHTVLNDEDGPNGQMSTTDDGFFGITVKAADLKAGKNTLDVYVTDDYGNKSNVVEVTITVIGALSFDEVSNESSFKTLNNYGRPEMVKRNNDWKLSVKDERSIDSKWRVVANATELKTASGVALQGGLVFKDNDSVTSLVNNDTTIATHVKTNNKTSITDIIKSWNKDNGILLRTTSTELDGIYKGTISWSLYDTI</sequence>
<name>A0ABW4BTH6_9LACO</name>
<reference evidence="3" key="1">
    <citation type="journal article" date="2019" name="Int. J. Syst. Evol. Microbiol.">
        <title>The Global Catalogue of Microorganisms (GCM) 10K type strain sequencing project: providing services to taxonomists for standard genome sequencing and annotation.</title>
        <authorList>
            <consortium name="The Broad Institute Genomics Platform"/>
            <consortium name="The Broad Institute Genome Sequencing Center for Infectious Disease"/>
            <person name="Wu L."/>
            <person name="Ma J."/>
        </authorList>
    </citation>
    <scope>NUCLEOTIDE SEQUENCE [LARGE SCALE GENOMIC DNA]</scope>
    <source>
        <strain evidence="3">CCM 8936</strain>
    </source>
</reference>
<dbReference type="Gene3D" id="2.60.120.200">
    <property type="match status" value="1"/>
</dbReference>
<dbReference type="InterPro" id="IPR013320">
    <property type="entry name" value="ConA-like_dom_sf"/>
</dbReference>
<keyword evidence="1" id="KW-0472">Membrane</keyword>